<evidence type="ECO:0000256" key="6">
    <source>
        <dbReference type="ARBA" id="ARBA00023136"/>
    </source>
</evidence>
<dbReference type="Proteomes" id="UP001187859">
    <property type="component" value="Unassembled WGS sequence"/>
</dbReference>
<organism evidence="9 10">
    <name type="scientific">Shewanella xiamenensis</name>
    <dbReference type="NCBI Taxonomy" id="332186"/>
    <lineage>
        <taxon>Bacteria</taxon>
        <taxon>Pseudomonadati</taxon>
        <taxon>Pseudomonadota</taxon>
        <taxon>Gammaproteobacteria</taxon>
        <taxon>Alteromonadales</taxon>
        <taxon>Shewanellaceae</taxon>
        <taxon>Shewanella</taxon>
    </lineage>
</organism>
<sequence>MMNNTQLEHKANPYHHLSKSGQWLRITWVLKVFLAHYRHAPLQAGAILLGIALAVTLLIGVKATNDNAIRSYSEATELLSQRADVLLTSPVGQDNLDESVYFSLRQAGISQSLAVVSGRVAGQNGQYWQIEGSDIVAALTATLTSKNASPSSNNKATANSTVSMGDLPLADLMSGEPVVVMSDSLASKIAPNGQLSLAQSITPSTLKVIRVDDSWGLGSAILTDISLAQNLLGMQGKLSYIALFSDRDKLAALKQRLDTLGITPDLANYSQQDQGQALMALTRSFHLNLNAMSMLAFVVGLFIAYNGVRYSLMKRQRLLIQLLQQGLERLDVMLALLTELLFLVILGSVIGFILGLQLSHWLQPMVAMTLEQLYGAHLLPGIWQWHWLAQAIALTLVAALAACMPLYFDLTRQSLAQGANRYQQTKAHNQTHQRQFILACGLLVLAAILFPFSQSYNTSLILLGIVTVAIPLLLPQVLHWGVSLLLPFTRPGLKHYLLAETRELIAPLSLAMMAILLALSANVAMNTLVGSFEQTLRSWLETRLHADLYLRPSANRMADVRDKLSQDPRVSGLYQQWQVDGEISTQGPTAQTIPVNIISRDDESIKYTSTLKDSLPDLWQHYFGGQFVLVSEPMAIKYQLMLGDKVTLNVLDKTTNNQVVIAGIYYDHGNTRNELIISHQLWQQAQLPLLPISLAASFHPLEQADKSSSSVLTQPIPTNGKRSETELDELQMQLATELELAQAQIYSQANIKAQAIAMFKRTFSITLVLNSLTLLVAAIGLFSACLMLTQARQAPLARLYSLGVSRSKLRTMVFSQMLLVVVITCLIAMPTGALLGYLLIDKITLQAFGWTIQMIWDWFAYAKAILIALVTCTLAVLLPLYWQTRRPLIASLQQETL</sequence>
<evidence type="ECO:0000313" key="9">
    <source>
        <dbReference type="EMBL" id="MDV5388856.1"/>
    </source>
</evidence>
<protein>
    <submittedName>
        <fullName evidence="9">ABC transporter permease</fullName>
    </submittedName>
</protein>
<feature type="transmembrane region" description="Helical" evidence="7">
    <location>
        <begin position="860"/>
        <end position="882"/>
    </location>
</feature>
<feature type="transmembrane region" description="Helical" evidence="7">
    <location>
        <begin position="332"/>
        <end position="356"/>
    </location>
</feature>
<keyword evidence="5 7" id="KW-1133">Transmembrane helix</keyword>
<dbReference type="GO" id="GO:0044874">
    <property type="term" value="P:lipoprotein localization to outer membrane"/>
    <property type="evidence" value="ECO:0007669"/>
    <property type="project" value="TreeGrafter"/>
</dbReference>
<evidence type="ECO:0000256" key="3">
    <source>
        <dbReference type="ARBA" id="ARBA00022475"/>
    </source>
</evidence>
<dbReference type="PANTHER" id="PTHR30489">
    <property type="entry name" value="LIPOPROTEIN-RELEASING SYSTEM TRANSMEMBRANE PROTEIN LOLE"/>
    <property type="match status" value="1"/>
</dbReference>
<comment type="caution">
    <text evidence="9">The sequence shown here is derived from an EMBL/GenBank/DDBJ whole genome shotgun (WGS) entry which is preliminary data.</text>
</comment>
<name>A0AAE4TEG5_9GAMM</name>
<feature type="transmembrane region" description="Helical" evidence="7">
    <location>
        <begin position="40"/>
        <end position="61"/>
    </location>
</feature>
<evidence type="ECO:0000259" key="8">
    <source>
        <dbReference type="Pfam" id="PF02687"/>
    </source>
</evidence>
<keyword evidence="6 7" id="KW-0472">Membrane</keyword>
<evidence type="ECO:0000256" key="1">
    <source>
        <dbReference type="ARBA" id="ARBA00004651"/>
    </source>
</evidence>
<dbReference type="AlphaFoldDB" id="A0AAE4TEG5"/>
<feature type="transmembrane region" description="Helical" evidence="7">
    <location>
        <begin position="460"/>
        <end position="483"/>
    </location>
</feature>
<feature type="domain" description="ABC3 transporter permease C-terminal" evidence="8">
    <location>
        <begin position="291"/>
        <end position="413"/>
    </location>
</feature>
<dbReference type="GO" id="GO:0098797">
    <property type="term" value="C:plasma membrane protein complex"/>
    <property type="evidence" value="ECO:0007669"/>
    <property type="project" value="TreeGrafter"/>
</dbReference>
<feature type="transmembrane region" description="Helical" evidence="7">
    <location>
        <begin position="767"/>
        <end position="788"/>
    </location>
</feature>
<feature type="transmembrane region" description="Helical" evidence="7">
    <location>
        <begin position="291"/>
        <end position="312"/>
    </location>
</feature>
<feature type="transmembrane region" description="Helical" evidence="7">
    <location>
        <begin position="436"/>
        <end position="454"/>
    </location>
</feature>
<feature type="transmembrane region" description="Helical" evidence="7">
    <location>
        <begin position="817"/>
        <end position="840"/>
    </location>
</feature>
<accession>A0AAE4TEG5</accession>
<evidence type="ECO:0000256" key="4">
    <source>
        <dbReference type="ARBA" id="ARBA00022692"/>
    </source>
</evidence>
<dbReference type="InterPro" id="IPR003838">
    <property type="entry name" value="ABC3_permease_C"/>
</dbReference>
<feature type="transmembrane region" description="Helical" evidence="7">
    <location>
        <begin position="504"/>
        <end position="525"/>
    </location>
</feature>
<evidence type="ECO:0000256" key="7">
    <source>
        <dbReference type="SAM" id="Phobius"/>
    </source>
</evidence>
<comment type="similarity">
    <text evidence="2">Belongs to the ABC-4 integral membrane protein family. LolC/E subfamily.</text>
</comment>
<dbReference type="PANTHER" id="PTHR30489:SF0">
    <property type="entry name" value="LIPOPROTEIN-RELEASING SYSTEM TRANSMEMBRANE PROTEIN LOLE"/>
    <property type="match status" value="1"/>
</dbReference>
<dbReference type="Pfam" id="PF02687">
    <property type="entry name" value="FtsX"/>
    <property type="match status" value="2"/>
</dbReference>
<evidence type="ECO:0000256" key="2">
    <source>
        <dbReference type="ARBA" id="ARBA00005236"/>
    </source>
</evidence>
<proteinExistence type="inferred from homology"/>
<feature type="transmembrane region" description="Helical" evidence="7">
    <location>
        <begin position="387"/>
        <end position="408"/>
    </location>
</feature>
<evidence type="ECO:0000313" key="10">
    <source>
        <dbReference type="Proteomes" id="UP001187859"/>
    </source>
</evidence>
<feature type="domain" description="ABC3 transporter permease C-terminal" evidence="8">
    <location>
        <begin position="770"/>
        <end position="881"/>
    </location>
</feature>
<evidence type="ECO:0000256" key="5">
    <source>
        <dbReference type="ARBA" id="ARBA00022989"/>
    </source>
</evidence>
<keyword evidence="3" id="KW-1003">Cell membrane</keyword>
<reference evidence="9" key="1">
    <citation type="submission" date="2023-05" db="EMBL/GenBank/DDBJ databases">
        <title>Colonisation of extended spectrum b-lactamase- and carbapenemase-producing bacteria on hospital surfaces from low- and middle-income countries.</title>
        <authorList>
            <person name="Nieto-Rosado M."/>
            <person name="Sands K."/>
            <person name="Iregbu K."/>
            <person name="Zahra R."/>
            <person name="Mazarati J.B."/>
            <person name="Mehtar S."/>
            <person name="Barnards-Group B."/>
            <person name="Walsh T.R."/>
        </authorList>
    </citation>
    <scope>NUCLEOTIDE SEQUENCE</scope>
    <source>
        <strain evidence="9">PP-E493</strain>
    </source>
</reference>
<gene>
    <name evidence="9" type="ORF">QM089_00915</name>
</gene>
<dbReference type="InterPro" id="IPR051447">
    <property type="entry name" value="Lipoprotein-release_system"/>
</dbReference>
<comment type="subcellular location">
    <subcellularLocation>
        <location evidence="1">Cell membrane</location>
        <topology evidence="1">Multi-pass membrane protein</topology>
    </subcellularLocation>
</comment>
<keyword evidence="4 7" id="KW-0812">Transmembrane</keyword>
<dbReference type="EMBL" id="JASGOQ010000001">
    <property type="protein sequence ID" value="MDV5388856.1"/>
    <property type="molecule type" value="Genomic_DNA"/>
</dbReference>